<keyword evidence="2" id="KW-1185">Reference proteome</keyword>
<evidence type="ECO:0000313" key="2">
    <source>
        <dbReference type="Proteomes" id="UP001233535"/>
    </source>
</evidence>
<comment type="caution">
    <text evidence="1">The sequence shown here is derived from an EMBL/GenBank/DDBJ whole genome shotgun (WGS) entry which is preliminary data.</text>
</comment>
<dbReference type="Proteomes" id="UP001233535">
    <property type="component" value="Unassembled WGS sequence"/>
</dbReference>
<sequence>MLKDARDLFFFDATSKTWSRKYKGLPPFPHYELAGALKAIFDADRAEVPQRGGVSVYVQDLRVHADRCEGLISVSNPNAADPTLNDRPKRKRRVINKVGDEGVEHSAHFLWHYGSKTNSNSCPFFLEVASGLASSVVVRFINRLLREYVGESDSFTLPDPSGVCDKSGNPVQIKTRPNFGLIGHPSAAFLHDLKKGELSDIELYTEINKNGSWDSHGYTLEDRRSIHIKPNKEKHLPKAKGLLDGVLTKDIKAAWEYARVSGSCHQ</sequence>
<name>A0ABU1CDQ9_9GAMM</name>
<gene>
    <name evidence="1" type="ORF">P8609_09615</name>
</gene>
<protein>
    <submittedName>
        <fullName evidence="1">Uncharacterized protein</fullName>
    </submittedName>
</protein>
<accession>A0ABU1CDQ9</accession>
<dbReference type="RefSeq" id="WP_309262370.1">
    <property type="nucleotide sequence ID" value="NZ_JARUHG010000002.1"/>
</dbReference>
<organism evidence="1 2">
    <name type="scientific">Lysobacter arvi</name>
    <dbReference type="NCBI Taxonomy" id="3038776"/>
    <lineage>
        <taxon>Bacteria</taxon>
        <taxon>Pseudomonadati</taxon>
        <taxon>Pseudomonadota</taxon>
        <taxon>Gammaproteobacteria</taxon>
        <taxon>Lysobacterales</taxon>
        <taxon>Lysobacteraceae</taxon>
        <taxon>Lysobacter</taxon>
    </lineage>
</organism>
<proteinExistence type="predicted"/>
<reference evidence="1 2" key="1">
    <citation type="submission" date="2023-04" db="EMBL/GenBank/DDBJ databases">
        <title>Lysobacter sp. strain UC isolated from soil sample.</title>
        <authorList>
            <person name="Choksket S."/>
            <person name="Harshvardhan F."/>
            <person name="Rana R."/>
            <person name="Patil P.B."/>
            <person name="Korpole S."/>
        </authorList>
    </citation>
    <scope>NUCLEOTIDE SEQUENCE [LARGE SCALE GENOMIC DNA]</scope>
    <source>
        <strain evidence="1 2">UC</strain>
    </source>
</reference>
<dbReference type="EMBL" id="JARUHG010000002">
    <property type="protein sequence ID" value="MDR0183225.1"/>
    <property type="molecule type" value="Genomic_DNA"/>
</dbReference>
<evidence type="ECO:0000313" key="1">
    <source>
        <dbReference type="EMBL" id="MDR0183225.1"/>
    </source>
</evidence>